<evidence type="ECO:0000313" key="3">
    <source>
        <dbReference type="Proteomes" id="UP000012488"/>
    </source>
</evidence>
<dbReference type="EMBL" id="CP043538">
    <property type="protein sequence ID" value="QGY05218.1"/>
    <property type="molecule type" value="Genomic_DNA"/>
</dbReference>
<accession>A0A6B9FWN2</accession>
<dbReference type="AlphaFoldDB" id="A0A6B9FWN2"/>
<feature type="region of interest" description="Disordered" evidence="1">
    <location>
        <begin position="76"/>
        <end position="98"/>
    </location>
</feature>
<dbReference type="Proteomes" id="UP000012488">
    <property type="component" value="Chromosome"/>
</dbReference>
<evidence type="ECO:0000313" key="2">
    <source>
        <dbReference type="EMBL" id="QGY05218.1"/>
    </source>
</evidence>
<reference evidence="2 3" key="2">
    <citation type="journal article" date="2013" name="Genome Announc.">
        <title>Draft Genome Sequence of Methylobacterium mesophilicum Strain SR1.6/6, Isolated from Citrus sinensis.</title>
        <authorList>
            <person name="Marinho Almeida D."/>
            <person name="Dini-Andreote F."/>
            <person name="Camargo Neves A.A."/>
            <person name="Juca Ramos R.T."/>
            <person name="Andreote F.D."/>
            <person name="Carneiro A.R."/>
            <person name="Oliveira de Souza Lima A."/>
            <person name="Caracciolo Gomes de Sa P.H."/>
            <person name="Ribeiro Barbosa M.S."/>
            <person name="Araujo W.L."/>
            <person name="Silva A."/>
        </authorList>
    </citation>
    <scope>NUCLEOTIDE SEQUENCE [LARGE SCALE GENOMIC DNA]</scope>
    <source>
        <strain evidence="2 3">SR1.6/6</strain>
    </source>
</reference>
<protein>
    <submittedName>
        <fullName evidence="2">Uncharacterized protein</fullName>
    </submittedName>
</protein>
<proteinExistence type="predicted"/>
<reference evidence="2 3" key="1">
    <citation type="journal article" date="2012" name="Genet. Mol. Biol.">
        <title>Analysis of 16S rRNA and mxaF genes revealing insights into Methylobacterium niche-specific plant association.</title>
        <authorList>
            <person name="Dourado M.N."/>
            <person name="Andreote F.D."/>
            <person name="Dini-Andreote F."/>
            <person name="Conti R."/>
            <person name="Araujo J.M."/>
            <person name="Araujo W.L."/>
        </authorList>
    </citation>
    <scope>NUCLEOTIDE SEQUENCE [LARGE SCALE GENOMIC DNA]</scope>
    <source>
        <strain evidence="2 3">SR1.6/6</strain>
    </source>
</reference>
<organism evidence="2 3">
    <name type="scientific">Methylobacterium mesophilicum SR1.6/6</name>
    <dbReference type="NCBI Taxonomy" id="908290"/>
    <lineage>
        <taxon>Bacteria</taxon>
        <taxon>Pseudomonadati</taxon>
        <taxon>Pseudomonadota</taxon>
        <taxon>Alphaproteobacteria</taxon>
        <taxon>Hyphomicrobiales</taxon>
        <taxon>Methylobacteriaceae</taxon>
        <taxon>Methylobacterium</taxon>
    </lineage>
</organism>
<dbReference type="KEGG" id="mmes:MMSR116_27445"/>
<sequence length="98" mass="10575">MKKDIVPGPNSMLFKQPTAFELGSPSRLPIPCTEPGDIADSSGDLWLSAFGDRLAHGEMPVTFDQAQAAAQHGWETVPGSECDGRVTVQRPDLNPKKK</sequence>
<dbReference type="OrthoDB" id="7993286at2"/>
<gene>
    <name evidence="2" type="ORF">MMSR116_27445</name>
</gene>
<dbReference type="RefSeq" id="WP_010684010.1">
    <property type="nucleotide sequence ID" value="NZ_CP043538.1"/>
</dbReference>
<name>A0A6B9FWN2_9HYPH</name>
<evidence type="ECO:0000256" key="1">
    <source>
        <dbReference type="SAM" id="MobiDB-lite"/>
    </source>
</evidence>